<feature type="compositionally biased region" description="Polar residues" evidence="1">
    <location>
        <begin position="294"/>
        <end position="303"/>
    </location>
</feature>
<feature type="region of interest" description="Disordered" evidence="1">
    <location>
        <begin position="294"/>
        <end position="313"/>
    </location>
</feature>
<name>A0A9P8VTL0_9HYPO</name>
<organism evidence="4 5">
    <name type="scientific">Thelonectria olida</name>
    <dbReference type="NCBI Taxonomy" id="1576542"/>
    <lineage>
        <taxon>Eukaryota</taxon>
        <taxon>Fungi</taxon>
        <taxon>Dikarya</taxon>
        <taxon>Ascomycota</taxon>
        <taxon>Pezizomycotina</taxon>
        <taxon>Sordariomycetes</taxon>
        <taxon>Hypocreomycetidae</taxon>
        <taxon>Hypocreales</taxon>
        <taxon>Nectriaceae</taxon>
        <taxon>Thelonectria</taxon>
    </lineage>
</organism>
<feature type="transmembrane region" description="Helical" evidence="2">
    <location>
        <begin position="671"/>
        <end position="693"/>
    </location>
</feature>
<feature type="chain" id="PRO_5040508627" evidence="3">
    <location>
        <begin position="25"/>
        <end position="717"/>
    </location>
</feature>
<evidence type="ECO:0000256" key="2">
    <source>
        <dbReference type="SAM" id="Phobius"/>
    </source>
</evidence>
<dbReference type="EMBL" id="JAGPYM010000046">
    <property type="protein sequence ID" value="KAH6873451.1"/>
    <property type="molecule type" value="Genomic_DNA"/>
</dbReference>
<evidence type="ECO:0000313" key="4">
    <source>
        <dbReference type="EMBL" id="KAH6873451.1"/>
    </source>
</evidence>
<gene>
    <name evidence="4" type="ORF">B0T10DRAFT_588843</name>
</gene>
<dbReference type="OrthoDB" id="5392263at2759"/>
<evidence type="ECO:0000256" key="1">
    <source>
        <dbReference type="SAM" id="MobiDB-lite"/>
    </source>
</evidence>
<feature type="transmembrane region" description="Helical" evidence="2">
    <location>
        <begin position="350"/>
        <end position="370"/>
    </location>
</feature>
<protein>
    <submittedName>
        <fullName evidence="4">Uncharacterized protein</fullName>
    </submittedName>
</protein>
<accession>A0A9P8VTL0</accession>
<comment type="caution">
    <text evidence="4">The sequence shown here is derived from an EMBL/GenBank/DDBJ whole genome shotgun (WGS) entry which is preliminary data.</text>
</comment>
<feature type="region of interest" description="Disordered" evidence="1">
    <location>
        <begin position="424"/>
        <end position="443"/>
    </location>
</feature>
<feature type="transmembrane region" description="Helical" evidence="2">
    <location>
        <begin position="382"/>
        <end position="406"/>
    </location>
</feature>
<dbReference type="AlphaFoldDB" id="A0A9P8VTL0"/>
<keyword evidence="2" id="KW-0472">Membrane</keyword>
<keyword evidence="2" id="KW-1133">Transmembrane helix</keyword>
<feature type="signal peptide" evidence="3">
    <location>
        <begin position="1"/>
        <end position="24"/>
    </location>
</feature>
<keyword evidence="3" id="KW-0732">Signal</keyword>
<sequence>MVKLNIWIICALGASASLPQPAQSTRGSGSESLVPIYQLWLQNLPRRPQTFNPAFGGQNLTACCALVVNETVIIDNGTLSLRPGQRFLHGNLSLLERFPQFPCNSKFNETAERPGQFLWTPYTWCAEHCPGWAVTSLDDYNNWVRPLISFILPSLVFALNVPRRRKVSLARRFFSVEALSLGRLLLFAVKVPLAMLIIILDLLVWLAILFAIAGPVLMSGLYEAVLDVGLLDYVESKMESNRLSIQQRAHVFLVILLGNLDSDPAWARSVRFVRNLPTDTPRHRFAQYRQRQLSTENAASTPRPSHRSSQDTQVLARTISPTLLYTDDEWLQICAVKIKIGAMLDSQVKFGSTVGAPILFYIGSFIYSVFDVQQNLGEFFKAHQLAFGMFWMTIPHIAIVSSLLLAGNNPSIWQASEQDLANLTAPSTNSNDHEARRTSGGTSDRSFFECITRSLYKIHGRFLRPLQRSYNPAHGGSLYNSAWIWNRGCNKARWIATLGDVYDLHAIQSEILRSRFGNHIWACLSVTIVLMFLPAFLGGLISYNTPQIGLGCRSLLMLIYGLSQVLLVLLVILDWCFWERNSEGKVTMFGIPHEAKTSTIIVRVFRNFCFVVCAGFGFFTSIIGTVLILTGLFQNCLCGTPAIYWLDRTNPQAQTFWNSSTREQILYARKYWFPTGVAGAVFLVTTALVGWWYQRSLLARFHKLVSEIGNIQDKNLY</sequence>
<evidence type="ECO:0000313" key="5">
    <source>
        <dbReference type="Proteomes" id="UP000777438"/>
    </source>
</evidence>
<evidence type="ECO:0000256" key="3">
    <source>
        <dbReference type="SAM" id="SignalP"/>
    </source>
</evidence>
<feature type="transmembrane region" description="Helical" evidence="2">
    <location>
        <begin position="520"/>
        <end position="543"/>
    </location>
</feature>
<proteinExistence type="predicted"/>
<feature type="transmembrane region" description="Helical" evidence="2">
    <location>
        <begin position="195"/>
        <end position="217"/>
    </location>
</feature>
<feature type="transmembrane region" description="Helical" evidence="2">
    <location>
        <begin position="608"/>
        <end position="633"/>
    </location>
</feature>
<keyword evidence="2" id="KW-0812">Transmembrane</keyword>
<feature type="transmembrane region" description="Helical" evidence="2">
    <location>
        <begin position="555"/>
        <end position="578"/>
    </location>
</feature>
<keyword evidence="5" id="KW-1185">Reference proteome</keyword>
<dbReference type="Proteomes" id="UP000777438">
    <property type="component" value="Unassembled WGS sequence"/>
</dbReference>
<reference evidence="4 5" key="1">
    <citation type="journal article" date="2021" name="Nat. Commun.">
        <title>Genetic determinants of endophytism in the Arabidopsis root mycobiome.</title>
        <authorList>
            <person name="Mesny F."/>
            <person name="Miyauchi S."/>
            <person name="Thiergart T."/>
            <person name="Pickel B."/>
            <person name="Atanasova L."/>
            <person name="Karlsson M."/>
            <person name="Huettel B."/>
            <person name="Barry K.W."/>
            <person name="Haridas S."/>
            <person name="Chen C."/>
            <person name="Bauer D."/>
            <person name="Andreopoulos W."/>
            <person name="Pangilinan J."/>
            <person name="LaButti K."/>
            <person name="Riley R."/>
            <person name="Lipzen A."/>
            <person name="Clum A."/>
            <person name="Drula E."/>
            <person name="Henrissat B."/>
            <person name="Kohler A."/>
            <person name="Grigoriev I.V."/>
            <person name="Martin F.M."/>
            <person name="Hacquard S."/>
        </authorList>
    </citation>
    <scope>NUCLEOTIDE SEQUENCE [LARGE SCALE GENOMIC DNA]</scope>
    <source>
        <strain evidence="4 5">MPI-CAGE-CH-0241</strain>
    </source>
</reference>